<dbReference type="Pfam" id="PF07977">
    <property type="entry name" value="FabA"/>
    <property type="match status" value="1"/>
</dbReference>
<dbReference type="RefSeq" id="WP_071020100.1">
    <property type="nucleotide sequence ID" value="NZ_CP017755.1"/>
</dbReference>
<evidence type="ECO:0000256" key="9">
    <source>
        <dbReference type="HAMAP-Rule" id="MF_00406"/>
    </source>
</evidence>
<evidence type="ECO:0000256" key="5">
    <source>
        <dbReference type="ARBA" id="ARBA00022556"/>
    </source>
</evidence>
<dbReference type="SUPFAM" id="SSF54637">
    <property type="entry name" value="Thioesterase/thiol ester dehydrase-isomerase"/>
    <property type="match status" value="1"/>
</dbReference>
<keyword evidence="3 9" id="KW-0963">Cytoplasm</keyword>
<keyword evidence="4 9" id="KW-0444">Lipid biosynthesis</keyword>
<keyword evidence="6 9" id="KW-0443">Lipid metabolism</keyword>
<comment type="catalytic activity">
    <reaction evidence="9">
        <text>a (3R)-hydroxyacyl-[ACP] = a (2E)-enoyl-[ACP] + H2O</text>
        <dbReference type="Rhea" id="RHEA:13097"/>
        <dbReference type="Rhea" id="RHEA-COMP:9925"/>
        <dbReference type="Rhea" id="RHEA-COMP:9945"/>
        <dbReference type="ChEBI" id="CHEBI:15377"/>
        <dbReference type="ChEBI" id="CHEBI:78784"/>
        <dbReference type="ChEBI" id="CHEBI:78827"/>
        <dbReference type="EC" id="4.2.1.59"/>
    </reaction>
</comment>
<evidence type="ECO:0000313" key="11">
    <source>
        <dbReference type="EMBL" id="AOZ09474.1"/>
    </source>
</evidence>
<gene>
    <name evidence="9" type="primary">fabZ</name>
    <name evidence="11" type="ORF">BKK80_27345</name>
</gene>
<feature type="compositionally biased region" description="Polar residues" evidence="10">
    <location>
        <begin position="154"/>
        <end position="164"/>
    </location>
</feature>
<dbReference type="InterPro" id="IPR013114">
    <property type="entry name" value="FabA_FabZ"/>
</dbReference>
<evidence type="ECO:0000313" key="12">
    <source>
        <dbReference type="Proteomes" id="UP000177515"/>
    </source>
</evidence>
<evidence type="ECO:0000256" key="3">
    <source>
        <dbReference type="ARBA" id="ARBA00022490"/>
    </source>
</evidence>
<evidence type="ECO:0000256" key="6">
    <source>
        <dbReference type="ARBA" id="ARBA00023098"/>
    </source>
</evidence>
<comment type="subcellular location">
    <subcellularLocation>
        <location evidence="1 9">Cytoplasm</location>
    </subcellularLocation>
</comment>
<evidence type="ECO:0000256" key="1">
    <source>
        <dbReference type="ARBA" id="ARBA00004496"/>
    </source>
</evidence>
<dbReference type="PANTHER" id="PTHR30272:SF1">
    <property type="entry name" value="3-HYDROXYACYL-[ACYL-CARRIER-PROTEIN] DEHYDRATASE"/>
    <property type="match status" value="1"/>
</dbReference>
<feature type="region of interest" description="Disordered" evidence="10">
    <location>
        <begin position="145"/>
        <end position="164"/>
    </location>
</feature>
<dbReference type="Proteomes" id="UP000177515">
    <property type="component" value="Chromosome 2"/>
</dbReference>
<dbReference type="CDD" id="cd01288">
    <property type="entry name" value="FabZ"/>
    <property type="match status" value="1"/>
</dbReference>
<protein>
    <recommendedName>
        <fullName evidence="9">3-hydroxyacyl-[acyl-carrier-protein] dehydratase FabZ</fullName>
        <ecNumber evidence="9">4.2.1.59</ecNumber>
    </recommendedName>
    <alternativeName>
        <fullName evidence="9">(3R)-hydroxymyristoyl-[acyl-carrier-protein] dehydratase</fullName>
        <shortName evidence="9">(3R)-hydroxymyristoyl-ACP dehydrase</shortName>
    </alternativeName>
    <alternativeName>
        <fullName evidence="9">Beta-hydroxyacyl-ACP dehydratase</fullName>
    </alternativeName>
</protein>
<dbReference type="HAMAP" id="MF_00406">
    <property type="entry name" value="FabZ"/>
    <property type="match status" value="1"/>
</dbReference>
<dbReference type="Gene3D" id="3.10.129.10">
    <property type="entry name" value="Hotdog Thioesterase"/>
    <property type="match status" value="1"/>
</dbReference>
<accession>A0ABM6FCI3</accession>
<dbReference type="EC" id="4.2.1.59" evidence="9"/>
<keyword evidence="7 9" id="KW-0456">Lyase</keyword>
<reference evidence="11 12" key="1">
    <citation type="submission" date="2016-10" db="EMBL/GenBank/DDBJ databases">
        <title>Complete genome sequences of three Cupriavidus strains isolated from various Malaysian environments.</title>
        <authorList>
            <person name="Abdullah A.A.-A."/>
            <person name="Shafie N.A.H."/>
            <person name="Lau N.S."/>
        </authorList>
    </citation>
    <scope>NUCLEOTIDE SEQUENCE [LARGE SCALE GENOMIC DNA]</scope>
    <source>
        <strain evidence="11 12">USMAA1020</strain>
    </source>
</reference>
<keyword evidence="12" id="KW-1185">Reference proteome</keyword>
<evidence type="ECO:0000256" key="2">
    <source>
        <dbReference type="ARBA" id="ARBA00009174"/>
    </source>
</evidence>
<proteinExistence type="inferred from homology"/>
<organism evidence="11 12">
    <name type="scientific">Cupriavidus malaysiensis</name>
    <dbReference type="NCBI Taxonomy" id="367825"/>
    <lineage>
        <taxon>Bacteria</taxon>
        <taxon>Pseudomonadati</taxon>
        <taxon>Pseudomonadota</taxon>
        <taxon>Betaproteobacteria</taxon>
        <taxon>Burkholderiales</taxon>
        <taxon>Burkholderiaceae</taxon>
        <taxon>Cupriavidus</taxon>
    </lineage>
</organism>
<dbReference type="EMBL" id="CP017755">
    <property type="protein sequence ID" value="AOZ09474.1"/>
    <property type="molecule type" value="Genomic_DNA"/>
</dbReference>
<keyword evidence="5 9" id="KW-0441">Lipid A biosynthesis</keyword>
<name>A0ABM6FCI3_9BURK</name>
<sequence length="164" mass="17922">MNENPIRFDIQQVLRLLPHRYPCLLIDRVLALEPRAAVTALKNVTVNEPYFVGHYPASPVMPGVLCIEALLQTAAILVAVEGDADVESKLHRSIEIERVRFRRSVYPGDQLLLHVELEQDRDGAMRFKGTATVDGAIAVEATISSRWGGPGTAPNPTGRAQSGA</sequence>
<comment type="similarity">
    <text evidence="2 9">Belongs to the thioester dehydratase family. FabZ subfamily.</text>
</comment>
<dbReference type="NCBIfam" id="NF000582">
    <property type="entry name" value="PRK00006.1"/>
    <property type="match status" value="1"/>
</dbReference>
<comment type="function">
    <text evidence="8 9">Involved in unsaturated fatty acids biosynthesis. Catalyzes the dehydration of short chain beta-hydroxyacyl-ACPs and long chain saturated and unsaturated beta-hydroxyacyl-ACPs.</text>
</comment>
<dbReference type="PANTHER" id="PTHR30272">
    <property type="entry name" value="3-HYDROXYACYL-[ACYL-CARRIER-PROTEIN] DEHYDRATASE"/>
    <property type="match status" value="1"/>
</dbReference>
<evidence type="ECO:0000256" key="4">
    <source>
        <dbReference type="ARBA" id="ARBA00022516"/>
    </source>
</evidence>
<evidence type="ECO:0000256" key="10">
    <source>
        <dbReference type="SAM" id="MobiDB-lite"/>
    </source>
</evidence>
<evidence type="ECO:0000256" key="8">
    <source>
        <dbReference type="ARBA" id="ARBA00025049"/>
    </source>
</evidence>
<dbReference type="InterPro" id="IPR029069">
    <property type="entry name" value="HotDog_dom_sf"/>
</dbReference>
<evidence type="ECO:0000256" key="7">
    <source>
        <dbReference type="ARBA" id="ARBA00023239"/>
    </source>
</evidence>
<dbReference type="NCBIfam" id="TIGR01750">
    <property type="entry name" value="fabZ"/>
    <property type="match status" value="1"/>
</dbReference>
<dbReference type="InterPro" id="IPR010084">
    <property type="entry name" value="FabZ"/>
</dbReference>
<feature type="active site" evidence="9">
    <location>
        <position position="54"/>
    </location>
</feature>